<dbReference type="PROSITE" id="PS00455">
    <property type="entry name" value="AMP_BINDING"/>
    <property type="match status" value="1"/>
</dbReference>
<evidence type="ECO:0000259" key="4">
    <source>
        <dbReference type="Pfam" id="PF00501"/>
    </source>
</evidence>
<feature type="domain" description="AMP-dependent synthetase/ligase" evidence="4">
    <location>
        <begin position="22"/>
        <end position="447"/>
    </location>
</feature>
<dbReference type="InterPro" id="IPR042099">
    <property type="entry name" value="ANL_N_sf"/>
</dbReference>
<evidence type="ECO:0000256" key="3">
    <source>
        <dbReference type="ARBA" id="ARBA00024484"/>
    </source>
</evidence>
<dbReference type="AlphaFoldDB" id="A0A8J7PIS6"/>
<evidence type="ECO:0000256" key="1">
    <source>
        <dbReference type="ARBA" id="ARBA00022741"/>
    </source>
</evidence>
<evidence type="ECO:0000256" key="2">
    <source>
        <dbReference type="ARBA" id="ARBA00022840"/>
    </source>
</evidence>
<gene>
    <name evidence="5" type="ORF">J0M35_12395</name>
</gene>
<dbReference type="PANTHER" id="PTHR43272">
    <property type="entry name" value="LONG-CHAIN-FATTY-ACID--COA LIGASE"/>
    <property type="match status" value="1"/>
</dbReference>
<dbReference type="Gene3D" id="3.30.300.30">
    <property type="match status" value="1"/>
</dbReference>
<comment type="catalytic activity">
    <reaction evidence="3">
        <text>a long-chain fatty acid + ATP + CoA = a long-chain fatty acyl-CoA + AMP + diphosphate</text>
        <dbReference type="Rhea" id="RHEA:15421"/>
        <dbReference type="ChEBI" id="CHEBI:30616"/>
        <dbReference type="ChEBI" id="CHEBI:33019"/>
        <dbReference type="ChEBI" id="CHEBI:57287"/>
        <dbReference type="ChEBI" id="CHEBI:57560"/>
        <dbReference type="ChEBI" id="CHEBI:83139"/>
        <dbReference type="ChEBI" id="CHEBI:456215"/>
        <dbReference type="EC" id="6.2.1.3"/>
    </reaction>
    <physiologicalReaction direction="left-to-right" evidence="3">
        <dbReference type="Rhea" id="RHEA:15422"/>
    </physiologicalReaction>
</comment>
<dbReference type="Pfam" id="PF23562">
    <property type="entry name" value="AMP-binding_C_3"/>
    <property type="match status" value="1"/>
</dbReference>
<dbReference type="Proteomes" id="UP000664277">
    <property type="component" value="Unassembled WGS sequence"/>
</dbReference>
<organism evidence="5 6">
    <name type="scientific">Candidatus Obscuribacter phosphatis</name>
    <dbReference type="NCBI Taxonomy" id="1906157"/>
    <lineage>
        <taxon>Bacteria</taxon>
        <taxon>Bacillati</taxon>
        <taxon>Candidatus Melainabacteria</taxon>
        <taxon>Candidatus Obscuribacterales</taxon>
        <taxon>Candidatus Obscuribacteraceae</taxon>
        <taxon>Candidatus Obscuribacter</taxon>
    </lineage>
</organism>
<protein>
    <submittedName>
        <fullName evidence="5">Long-chain fatty acid--CoA ligase</fullName>
    </submittedName>
</protein>
<keyword evidence="1" id="KW-0547">Nucleotide-binding</keyword>
<proteinExistence type="predicted"/>
<evidence type="ECO:0000313" key="5">
    <source>
        <dbReference type="EMBL" id="MBN8661158.1"/>
    </source>
</evidence>
<dbReference type="GO" id="GO:0005524">
    <property type="term" value="F:ATP binding"/>
    <property type="evidence" value="ECO:0007669"/>
    <property type="project" value="UniProtKB-KW"/>
</dbReference>
<dbReference type="CDD" id="cd05907">
    <property type="entry name" value="VL_LC_FACS_like"/>
    <property type="match status" value="1"/>
</dbReference>
<keyword evidence="5" id="KW-0436">Ligase</keyword>
<dbReference type="Pfam" id="PF00501">
    <property type="entry name" value="AMP-binding"/>
    <property type="match status" value="1"/>
</dbReference>
<dbReference type="PANTHER" id="PTHR43272:SF33">
    <property type="entry name" value="AMP-BINDING DOMAIN-CONTAINING PROTEIN-RELATED"/>
    <property type="match status" value="1"/>
</dbReference>
<dbReference type="InterPro" id="IPR020845">
    <property type="entry name" value="AMP-binding_CS"/>
</dbReference>
<accession>A0A8J7PIS6</accession>
<evidence type="ECO:0000313" key="6">
    <source>
        <dbReference type="Proteomes" id="UP000664277"/>
    </source>
</evidence>
<dbReference type="GO" id="GO:0016020">
    <property type="term" value="C:membrane"/>
    <property type="evidence" value="ECO:0007669"/>
    <property type="project" value="TreeGrafter"/>
</dbReference>
<name>A0A8J7PIS6_9BACT</name>
<sequence>MVLEQLHSDRITERNLAAVFYTRAKGLAEHPAIKYKDKKEPYRDMSWREFSRLVRETALGLMTLGLKPDEKAAIFSSTTHWWVAADLATISNGAVSVPIYPTSSASDIKYIVDNSQARIIFVQNEALLKKLLAVKDELNIHKIVVFHLPEGIKSGEDLAEKHNQPRGLITDVESLRKLGGSLDTAHLKILEDRMKGTSFDSIATIIYTSGTTGVPKGVPLTHGNIISVLEDIRPILPIDENDVYLSYLPLSHVFERICGEFYWLARGGTCAFAEGIETMARNMAESDPSMILVVPRVLDRIYAKVKAGIEGASGKKKALIEWALTVGEEMVDRQAEKRAVGPILLLKHLIADKLALSKLREKIGPNLRLVVSGGAPATKETLRFFNSIGISTLEGYGLTETAAPSNVNLVSCVRMGTVGPCLPSLSQKIAEDGEILVKGPSIFKGYYKNEEATREAFDGEWFRTGDIGEFDEMGYLRITDRKKDLIVNSAGKNIAPQKIEAILKTVPTVAQAVVFGDKQKHLVALLTLEEQAAMDLGRELNLDFNSYFDLSKHPDFVSHLRKEIAARSRTLADYEQVKRFTILASDLSVEAGELTATLKIKRNVVAKNYQDIIESMYKHEESSDHKVAMR</sequence>
<keyword evidence="2" id="KW-0067">ATP-binding</keyword>
<dbReference type="GO" id="GO:0004467">
    <property type="term" value="F:long-chain fatty acid-CoA ligase activity"/>
    <property type="evidence" value="ECO:0007669"/>
    <property type="project" value="UniProtKB-EC"/>
</dbReference>
<dbReference type="SUPFAM" id="SSF56801">
    <property type="entry name" value="Acetyl-CoA synthetase-like"/>
    <property type="match status" value="1"/>
</dbReference>
<dbReference type="Gene3D" id="3.40.50.12780">
    <property type="entry name" value="N-terminal domain of ligase-like"/>
    <property type="match status" value="1"/>
</dbReference>
<dbReference type="InterPro" id="IPR045851">
    <property type="entry name" value="AMP-bd_C_sf"/>
</dbReference>
<comment type="caution">
    <text evidence="5">The sequence shown here is derived from an EMBL/GenBank/DDBJ whole genome shotgun (WGS) entry which is preliminary data.</text>
</comment>
<reference evidence="5" key="1">
    <citation type="submission" date="2021-02" db="EMBL/GenBank/DDBJ databases">
        <title>Genome-Resolved Metagenomics of a Microbial Community Performing Photosynthetic Biological Nutrient Removal.</title>
        <authorList>
            <person name="Mcdaniel E.A."/>
        </authorList>
    </citation>
    <scope>NUCLEOTIDE SEQUENCE</scope>
    <source>
        <strain evidence="5">UWPOB_OBS1</strain>
    </source>
</reference>
<dbReference type="InterPro" id="IPR000873">
    <property type="entry name" value="AMP-dep_synth/lig_dom"/>
</dbReference>
<dbReference type="EMBL" id="JAFLCK010000017">
    <property type="protein sequence ID" value="MBN8661158.1"/>
    <property type="molecule type" value="Genomic_DNA"/>
</dbReference>